<reference evidence="1" key="1">
    <citation type="journal article" date="2021" name="PeerJ">
        <title>Extensive microbial diversity within the chicken gut microbiome revealed by metagenomics and culture.</title>
        <authorList>
            <person name="Gilroy R."/>
            <person name="Ravi A."/>
            <person name="Getino M."/>
            <person name="Pursley I."/>
            <person name="Horton D.L."/>
            <person name="Alikhan N.F."/>
            <person name="Baker D."/>
            <person name="Gharbi K."/>
            <person name="Hall N."/>
            <person name="Watson M."/>
            <person name="Adriaenssens E.M."/>
            <person name="Foster-Nyarko E."/>
            <person name="Jarju S."/>
            <person name="Secka A."/>
            <person name="Antonio M."/>
            <person name="Oren A."/>
            <person name="Chaudhuri R.R."/>
            <person name="La Ragione R."/>
            <person name="Hildebrand F."/>
            <person name="Pallen M.J."/>
        </authorList>
    </citation>
    <scope>NUCLEOTIDE SEQUENCE</scope>
    <source>
        <strain evidence="1">CHK187-11901</strain>
    </source>
</reference>
<protein>
    <submittedName>
        <fullName evidence="1">HAD family phosphatase</fullName>
    </submittedName>
</protein>
<evidence type="ECO:0000313" key="2">
    <source>
        <dbReference type="Proteomes" id="UP000823896"/>
    </source>
</evidence>
<dbReference type="PANTHER" id="PTHR43481">
    <property type="entry name" value="FRUCTOSE-1-PHOSPHATE PHOSPHATASE"/>
    <property type="match status" value="1"/>
</dbReference>
<accession>A0A9D2NS88</accession>
<organism evidence="1 2">
    <name type="scientific">Candidatus Merdibacter merdavium</name>
    <dbReference type="NCBI Taxonomy" id="2838692"/>
    <lineage>
        <taxon>Bacteria</taxon>
        <taxon>Bacillati</taxon>
        <taxon>Bacillota</taxon>
        <taxon>Erysipelotrichia</taxon>
        <taxon>Erysipelotrichales</taxon>
        <taxon>Erysipelotrichaceae</taxon>
        <taxon>Merdibacter</taxon>
    </lineage>
</organism>
<dbReference type="InterPro" id="IPR006439">
    <property type="entry name" value="HAD-SF_hydro_IA"/>
</dbReference>
<dbReference type="AlphaFoldDB" id="A0A9D2NS88"/>
<sequence>MIGGAIFDVDGVLLDSLAIWDTLGERYLRQRGITAVPTLREELSSLSMAEGAMWMKTQYALEESVKDILNGLDMIMRDFYLHQVKARTHVADIARELHQRQFKLGIATSGSLDLAQAALKRLGLDTWFAAFTSCEEVNAGKQHPDVYRACARKLALDASELLVFEDAPFALRTALSAGFHGIGVSEAHHDQKTLRQLSEIYIDEQMSADAFIHALHERKLI</sequence>
<dbReference type="InterPro" id="IPR051806">
    <property type="entry name" value="HAD-like_SPP"/>
</dbReference>
<comment type="caution">
    <text evidence="1">The sequence shown here is derived from an EMBL/GenBank/DDBJ whole genome shotgun (WGS) entry which is preliminary data.</text>
</comment>
<dbReference type="SUPFAM" id="SSF56784">
    <property type="entry name" value="HAD-like"/>
    <property type="match status" value="1"/>
</dbReference>
<dbReference type="InterPro" id="IPR041492">
    <property type="entry name" value="HAD_2"/>
</dbReference>
<dbReference type="InterPro" id="IPR023214">
    <property type="entry name" value="HAD_sf"/>
</dbReference>
<dbReference type="InterPro" id="IPR023198">
    <property type="entry name" value="PGP-like_dom2"/>
</dbReference>
<proteinExistence type="predicted"/>
<dbReference type="SFLD" id="SFLDG01129">
    <property type="entry name" value="C1.5:_HAD__Beta-PGM__Phosphata"/>
    <property type="match status" value="1"/>
</dbReference>
<dbReference type="EMBL" id="DWWM01000028">
    <property type="protein sequence ID" value="HJC36410.1"/>
    <property type="molecule type" value="Genomic_DNA"/>
</dbReference>
<name>A0A9D2NS88_9FIRM</name>
<dbReference type="GO" id="GO:0050308">
    <property type="term" value="F:sugar-phosphatase activity"/>
    <property type="evidence" value="ECO:0007669"/>
    <property type="project" value="TreeGrafter"/>
</dbReference>
<dbReference type="Pfam" id="PF13419">
    <property type="entry name" value="HAD_2"/>
    <property type="match status" value="1"/>
</dbReference>
<evidence type="ECO:0000313" key="1">
    <source>
        <dbReference type="EMBL" id="HJC36410.1"/>
    </source>
</evidence>
<dbReference type="InterPro" id="IPR036412">
    <property type="entry name" value="HAD-like_sf"/>
</dbReference>
<dbReference type="SFLD" id="SFLDS00003">
    <property type="entry name" value="Haloacid_Dehalogenase"/>
    <property type="match status" value="1"/>
</dbReference>
<dbReference type="Gene3D" id="3.40.50.1000">
    <property type="entry name" value="HAD superfamily/HAD-like"/>
    <property type="match status" value="1"/>
</dbReference>
<dbReference type="NCBIfam" id="TIGR01509">
    <property type="entry name" value="HAD-SF-IA-v3"/>
    <property type="match status" value="1"/>
</dbReference>
<dbReference type="PANTHER" id="PTHR43481:SF4">
    <property type="entry name" value="GLYCEROL-1-PHOSPHATE PHOSPHOHYDROLASE 1-RELATED"/>
    <property type="match status" value="1"/>
</dbReference>
<dbReference type="Proteomes" id="UP000823896">
    <property type="component" value="Unassembled WGS sequence"/>
</dbReference>
<dbReference type="PRINTS" id="PR00413">
    <property type="entry name" value="HADHALOGNASE"/>
</dbReference>
<gene>
    <name evidence="1" type="ORF">H9702_04685</name>
</gene>
<dbReference type="Gene3D" id="1.10.150.240">
    <property type="entry name" value="Putative phosphatase, domain 2"/>
    <property type="match status" value="1"/>
</dbReference>
<dbReference type="CDD" id="cd07505">
    <property type="entry name" value="HAD_BPGM-like"/>
    <property type="match status" value="1"/>
</dbReference>
<reference evidence="1" key="2">
    <citation type="submission" date="2021-04" db="EMBL/GenBank/DDBJ databases">
        <authorList>
            <person name="Gilroy R."/>
        </authorList>
    </citation>
    <scope>NUCLEOTIDE SEQUENCE</scope>
    <source>
        <strain evidence="1">CHK187-11901</strain>
    </source>
</reference>